<evidence type="ECO:0000256" key="1">
    <source>
        <dbReference type="SAM" id="MobiDB-lite"/>
    </source>
</evidence>
<dbReference type="NCBIfam" id="TIGR04267">
    <property type="entry name" value="mod_HExxH"/>
    <property type="match status" value="1"/>
</dbReference>
<protein>
    <submittedName>
        <fullName evidence="2">HEXXH motif-containing putative peptide modification protein</fullName>
    </submittedName>
</protein>
<gene>
    <name evidence="2" type="ORF">OIE14_25970</name>
</gene>
<dbReference type="EMBL" id="CP109071">
    <property type="protein sequence ID" value="WSA31543.1"/>
    <property type="molecule type" value="Genomic_DNA"/>
</dbReference>
<feature type="compositionally biased region" description="Pro residues" evidence="1">
    <location>
        <begin position="451"/>
        <end position="460"/>
    </location>
</feature>
<feature type="region of interest" description="Disordered" evidence="1">
    <location>
        <begin position="444"/>
        <end position="504"/>
    </location>
</feature>
<reference evidence="2 3" key="1">
    <citation type="submission" date="2022-10" db="EMBL/GenBank/DDBJ databases">
        <title>The complete genomes of actinobacterial strains from the NBC collection.</title>
        <authorList>
            <person name="Joergensen T.S."/>
            <person name="Alvarez Arevalo M."/>
            <person name="Sterndorff E.B."/>
            <person name="Faurdal D."/>
            <person name="Vuksanovic O."/>
            <person name="Mourched A.-S."/>
            <person name="Charusanti P."/>
            <person name="Shaw S."/>
            <person name="Blin K."/>
            <person name="Weber T."/>
        </authorList>
    </citation>
    <scope>NUCLEOTIDE SEQUENCE [LARGE SCALE GENOMIC DNA]</scope>
    <source>
        <strain evidence="2 3">NBC 01809</strain>
    </source>
</reference>
<sequence length="593" mass="61037">MVLSPAQLAGLAAGHGDDATLKVLRAGQLGRRRLLTVAAARAGGDGPSVRECLALLTRAERADPAAVAHVLAHPPVTGWATTALRGHPDAGYLAGLAVAAAVRAGLPFTLTVPCPGGALLLPTVGGAVGLGAGLAVVRGVGGRYDGRPAPDGVAPPGLSVHGPAGAVYASTGGPGDGPGPARPWLPSRRITAFRDTPPAEVLVDDQDPYRHRYHQPPTARLDDAAAARLDRLTGRAWHWLTARLPAHARGLAALLRSLVPLTPPPSGHPVSATSRAALGAIAVSVPADPETLALLLVHELQHTKLGALLDLLPLHAPGGPARYRAPWRWDPRPVGALLQGTYAHLGVAEVWRCRRHEGVRSAFEYAYWREQTARAVTQLAGSAELTDDGRAFVTGMAGTLRGWGADGDGPVEAAARDVADGGAVRWALANLAPVDDDVDETAHAWRRGRRSPPPVTPPAVVPGAARPALTGDTGPEAAVRRRLLGTADRRSARPGVDPVPSRTGDAALHLDEADRAYAAGDAPAALAGYSRRLAGDPGDTDALVGVALAAGRLGRTAAARVLTTRPDLVRALCHRLPGADPVAVATWLAVGPA</sequence>
<dbReference type="RefSeq" id="WP_326563843.1">
    <property type="nucleotide sequence ID" value="NZ_CP109071.1"/>
</dbReference>
<keyword evidence="3" id="KW-1185">Reference proteome</keyword>
<evidence type="ECO:0000313" key="2">
    <source>
        <dbReference type="EMBL" id="WSA31543.1"/>
    </source>
</evidence>
<proteinExistence type="predicted"/>
<name>A0ABZ1ECP7_9ACTN</name>
<dbReference type="Proteomes" id="UP001334804">
    <property type="component" value="Chromosome"/>
</dbReference>
<dbReference type="InterPro" id="IPR026337">
    <property type="entry name" value="AKG_HExxH"/>
</dbReference>
<accession>A0ABZ1ECP7</accession>
<organism evidence="2 3">
    <name type="scientific">Micromonospora peucetia</name>
    <dbReference type="NCBI Taxonomy" id="47871"/>
    <lineage>
        <taxon>Bacteria</taxon>
        <taxon>Bacillati</taxon>
        <taxon>Actinomycetota</taxon>
        <taxon>Actinomycetes</taxon>
        <taxon>Micromonosporales</taxon>
        <taxon>Micromonosporaceae</taxon>
        <taxon>Micromonospora</taxon>
    </lineage>
</organism>
<evidence type="ECO:0000313" key="3">
    <source>
        <dbReference type="Proteomes" id="UP001334804"/>
    </source>
</evidence>